<accession>A0A495QZG9</accession>
<proteinExistence type="predicted"/>
<organism evidence="2 3">
    <name type="scientific">Actinomadura pelletieri DSM 43383</name>
    <dbReference type="NCBI Taxonomy" id="1120940"/>
    <lineage>
        <taxon>Bacteria</taxon>
        <taxon>Bacillati</taxon>
        <taxon>Actinomycetota</taxon>
        <taxon>Actinomycetes</taxon>
        <taxon>Streptosporangiales</taxon>
        <taxon>Thermomonosporaceae</taxon>
        <taxon>Actinomadura</taxon>
    </lineage>
</organism>
<dbReference type="Proteomes" id="UP000274601">
    <property type="component" value="Unassembled WGS sequence"/>
</dbReference>
<evidence type="ECO:0000313" key="3">
    <source>
        <dbReference type="Proteomes" id="UP000274601"/>
    </source>
</evidence>
<keyword evidence="3" id="KW-1185">Reference proteome</keyword>
<evidence type="ECO:0000256" key="1">
    <source>
        <dbReference type="SAM" id="MobiDB-lite"/>
    </source>
</evidence>
<gene>
    <name evidence="2" type="ORF">BZB76_0933</name>
</gene>
<name>A0A495QZG9_9ACTN</name>
<dbReference type="EMBL" id="RBWU01000001">
    <property type="protein sequence ID" value="RKS79467.1"/>
    <property type="molecule type" value="Genomic_DNA"/>
</dbReference>
<comment type="caution">
    <text evidence="2">The sequence shown here is derived from an EMBL/GenBank/DDBJ whole genome shotgun (WGS) entry which is preliminary data.</text>
</comment>
<feature type="region of interest" description="Disordered" evidence="1">
    <location>
        <begin position="1"/>
        <end position="29"/>
    </location>
</feature>
<reference evidence="2 3" key="1">
    <citation type="submission" date="2018-10" db="EMBL/GenBank/DDBJ databases">
        <title>Genomic Encyclopedia of Archaeal and Bacterial Type Strains, Phase II (KMG-II): from individual species to whole genera.</title>
        <authorList>
            <person name="Goeker M."/>
        </authorList>
    </citation>
    <scope>NUCLEOTIDE SEQUENCE [LARGE SCALE GENOMIC DNA]</scope>
    <source>
        <strain evidence="2 3">DSM 43383</strain>
    </source>
</reference>
<evidence type="ECO:0000313" key="2">
    <source>
        <dbReference type="EMBL" id="RKS79467.1"/>
    </source>
</evidence>
<dbReference type="AlphaFoldDB" id="A0A495QZG9"/>
<protein>
    <submittedName>
        <fullName evidence="2">Uncharacterized protein</fullName>
    </submittedName>
</protein>
<sequence length="29" mass="3130">MPVHRDGRTAGSTADRFAVDPPSPLEGHR</sequence>